<evidence type="ECO:0000256" key="8">
    <source>
        <dbReference type="SAM" id="MobiDB-lite"/>
    </source>
</evidence>
<comment type="caution">
    <text evidence="10">The sequence shown here is derived from an EMBL/GenBank/DDBJ whole genome shotgun (WGS) entry which is preliminary data.</text>
</comment>
<feature type="compositionally biased region" description="Polar residues" evidence="8">
    <location>
        <begin position="149"/>
        <end position="170"/>
    </location>
</feature>
<keyword evidence="5" id="KW-0862">Zinc</keyword>
<dbReference type="EMBL" id="JAWCUI010000012">
    <property type="protein sequence ID" value="KAL1899505.1"/>
    <property type="molecule type" value="Genomic_DNA"/>
</dbReference>
<sequence>MDQIQPSRGRSPAPVDQQGLDIKQSHSPSHSPARNFDANYQAAVSNSNTLGLGLALDSSSQQAFNTSQPQADLSAYNGGAATFLATTQPGLQQQDLAFDPSLSFADQLKADPAGASFSQGFLDPQQAFPQEDFTIFPTSSADQLSTPLFDQQQQPQTSDINAMATSQAHHSPTPPHLLGVDALAAGSAHQSPSFNNHQFAQPVGRHSRNTSLAPEAALMHDWNAPHFQGHRRTASEYSDASSIGGHSPSIVGQDSFADSIQHQQSSPMLRAEENGDVYQELHGINSFSISSGYVGRSPSHSPAISPRILPQSVPDVNQASGNFILQAPNDGTYASYPYGAVSGSEAFPQLPTTSADMAQPIPQIAPTIEIDFAPTTVVSRGMFDGKPMIDTDALTPPEQRGRARRRAITDPYSGGAASNVSVSSLSPNVGSSPRSDASRSLSPLERSGSAVAGNRRRLSTSAVPNNIMALRLADPEFAAANSGEAGAAGGAVSGAGTKRAQKHPATFQCTLCPKRFTRAYNLRSHLRTHTDERPFVCTFCGKAFARQHDRKRHESLHSGEKKFVCKGDLKVGGEWGCGRRFARADALGRHFRSEAGRICIKPLLDEEFLERQRVWQEQHMQAQAAAQQNMMMAAQPPPQIDPNTGYPIDAAGNYALPAALLAQYPALAQVNWSQVDMSGTGSGMEDDLSGRSSFDASDFDDGDDGGYVSGPGTGFGEGSMNENYGDIGYNSDLGGQ</sequence>
<feature type="region of interest" description="Disordered" evidence="8">
    <location>
        <begin position="188"/>
        <end position="207"/>
    </location>
</feature>
<evidence type="ECO:0000256" key="2">
    <source>
        <dbReference type="ARBA" id="ARBA00022723"/>
    </source>
</evidence>
<keyword evidence="2" id="KW-0479">Metal-binding</keyword>
<evidence type="ECO:0000259" key="9">
    <source>
        <dbReference type="PROSITE" id="PS50157"/>
    </source>
</evidence>
<proteinExistence type="predicted"/>
<dbReference type="PANTHER" id="PTHR24394:SF44">
    <property type="entry name" value="ZINC FINGER PROTEIN 271-LIKE"/>
    <property type="match status" value="1"/>
</dbReference>
<evidence type="ECO:0000313" key="11">
    <source>
        <dbReference type="Proteomes" id="UP001583186"/>
    </source>
</evidence>
<feature type="domain" description="C2H2-type" evidence="9">
    <location>
        <begin position="507"/>
        <end position="534"/>
    </location>
</feature>
<evidence type="ECO:0000256" key="1">
    <source>
        <dbReference type="ARBA" id="ARBA00004123"/>
    </source>
</evidence>
<feature type="domain" description="C2H2-type" evidence="9">
    <location>
        <begin position="535"/>
        <end position="562"/>
    </location>
</feature>
<dbReference type="Gene3D" id="3.30.160.60">
    <property type="entry name" value="Classic Zinc Finger"/>
    <property type="match status" value="3"/>
</dbReference>
<feature type="compositionally biased region" description="Gly residues" evidence="8">
    <location>
        <begin position="705"/>
        <end position="717"/>
    </location>
</feature>
<dbReference type="PANTHER" id="PTHR24394">
    <property type="entry name" value="ZINC FINGER PROTEIN"/>
    <property type="match status" value="1"/>
</dbReference>
<evidence type="ECO:0000256" key="4">
    <source>
        <dbReference type="ARBA" id="ARBA00022771"/>
    </source>
</evidence>
<evidence type="ECO:0000256" key="6">
    <source>
        <dbReference type="ARBA" id="ARBA00023242"/>
    </source>
</evidence>
<evidence type="ECO:0000256" key="5">
    <source>
        <dbReference type="ARBA" id="ARBA00022833"/>
    </source>
</evidence>
<dbReference type="SMART" id="SM00355">
    <property type="entry name" value="ZnF_C2H2"/>
    <property type="match status" value="2"/>
</dbReference>
<feature type="compositionally biased region" description="Polar residues" evidence="8">
    <location>
        <begin position="188"/>
        <end position="199"/>
    </location>
</feature>
<organism evidence="10 11">
    <name type="scientific">Sporothrix stenoceras</name>
    <dbReference type="NCBI Taxonomy" id="5173"/>
    <lineage>
        <taxon>Eukaryota</taxon>
        <taxon>Fungi</taxon>
        <taxon>Dikarya</taxon>
        <taxon>Ascomycota</taxon>
        <taxon>Pezizomycotina</taxon>
        <taxon>Sordariomycetes</taxon>
        <taxon>Sordariomycetidae</taxon>
        <taxon>Ophiostomatales</taxon>
        <taxon>Ophiostomataceae</taxon>
        <taxon>Sporothrix</taxon>
    </lineage>
</organism>
<gene>
    <name evidence="10" type="primary">CRZ1</name>
    <name evidence="10" type="ORF">Sste5346_002904</name>
</gene>
<feature type="region of interest" description="Disordered" evidence="8">
    <location>
        <begin position="229"/>
        <end position="253"/>
    </location>
</feature>
<comment type="subcellular location">
    <subcellularLocation>
        <location evidence="1">Nucleus</location>
    </subcellularLocation>
</comment>
<dbReference type="InterPro" id="IPR013087">
    <property type="entry name" value="Znf_C2H2_type"/>
</dbReference>
<dbReference type="Pfam" id="PF00096">
    <property type="entry name" value="zf-C2H2"/>
    <property type="match status" value="2"/>
</dbReference>
<keyword evidence="3" id="KW-0677">Repeat</keyword>
<protein>
    <submittedName>
        <fullName evidence="10">DNA-binding transcription factor</fullName>
    </submittedName>
</protein>
<feature type="compositionally biased region" description="Low complexity" evidence="8">
    <location>
        <begin position="413"/>
        <end position="444"/>
    </location>
</feature>
<feature type="region of interest" description="Disordered" evidence="8">
    <location>
        <begin position="1"/>
        <end position="38"/>
    </location>
</feature>
<evidence type="ECO:0000256" key="7">
    <source>
        <dbReference type="PROSITE-ProRule" id="PRU00042"/>
    </source>
</evidence>
<feature type="region of interest" description="Disordered" evidence="8">
    <location>
        <begin position="383"/>
        <end position="457"/>
    </location>
</feature>
<evidence type="ECO:0000256" key="3">
    <source>
        <dbReference type="ARBA" id="ARBA00022737"/>
    </source>
</evidence>
<keyword evidence="11" id="KW-1185">Reference proteome</keyword>
<name>A0ABR3ZHG6_9PEZI</name>
<keyword evidence="10" id="KW-0238">DNA-binding</keyword>
<accession>A0ABR3ZHG6</accession>
<feature type="region of interest" description="Disordered" evidence="8">
    <location>
        <begin position="679"/>
        <end position="736"/>
    </location>
</feature>
<reference evidence="10 11" key="1">
    <citation type="journal article" date="2024" name="IMA Fungus">
        <title>IMA Genome - F19 : A genome assembly and annotation guide to empower mycologists, including annotated draft genome sequences of Ceratocystis pirilliformis, Diaporthe australafricana, Fusarium ophioides, Paecilomyces lecythidis, and Sporothrix stenoceras.</title>
        <authorList>
            <person name="Aylward J."/>
            <person name="Wilson A.M."/>
            <person name="Visagie C.M."/>
            <person name="Spraker J."/>
            <person name="Barnes I."/>
            <person name="Buitendag C."/>
            <person name="Ceriani C."/>
            <person name="Del Mar Angel L."/>
            <person name="du Plessis D."/>
            <person name="Fuchs T."/>
            <person name="Gasser K."/>
            <person name="Kramer D."/>
            <person name="Li W."/>
            <person name="Munsamy K."/>
            <person name="Piso A."/>
            <person name="Price J.L."/>
            <person name="Sonnekus B."/>
            <person name="Thomas C."/>
            <person name="van der Nest A."/>
            <person name="van Dijk A."/>
            <person name="van Heerden A."/>
            <person name="van Vuuren N."/>
            <person name="Yilmaz N."/>
            <person name="Duong T.A."/>
            <person name="van der Merwe N.A."/>
            <person name="Wingfield M.J."/>
            <person name="Wingfield B.D."/>
        </authorList>
    </citation>
    <scope>NUCLEOTIDE SEQUENCE [LARGE SCALE GENOMIC DNA]</scope>
    <source>
        <strain evidence="10 11">CMW 5346</strain>
    </source>
</reference>
<evidence type="ECO:0000313" key="10">
    <source>
        <dbReference type="EMBL" id="KAL1899505.1"/>
    </source>
</evidence>
<dbReference type="Proteomes" id="UP001583186">
    <property type="component" value="Unassembled WGS sequence"/>
</dbReference>
<dbReference type="GO" id="GO:0003677">
    <property type="term" value="F:DNA binding"/>
    <property type="evidence" value="ECO:0007669"/>
    <property type="project" value="UniProtKB-KW"/>
</dbReference>
<feature type="region of interest" description="Disordered" evidence="8">
    <location>
        <begin position="149"/>
        <end position="179"/>
    </location>
</feature>
<keyword evidence="4 7" id="KW-0863">Zinc-finger</keyword>
<dbReference type="PROSITE" id="PS50157">
    <property type="entry name" value="ZINC_FINGER_C2H2_2"/>
    <property type="match status" value="2"/>
</dbReference>
<dbReference type="InterPro" id="IPR036236">
    <property type="entry name" value="Znf_C2H2_sf"/>
</dbReference>
<dbReference type="SUPFAM" id="SSF57667">
    <property type="entry name" value="beta-beta-alpha zinc fingers"/>
    <property type="match status" value="1"/>
</dbReference>
<dbReference type="PROSITE" id="PS00028">
    <property type="entry name" value="ZINC_FINGER_C2H2_1"/>
    <property type="match status" value="2"/>
</dbReference>
<keyword evidence="6" id="KW-0539">Nucleus</keyword>